<dbReference type="InterPro" id="IPR000214">
    <property type="entry name" value="Znf_DNA_glyclase/AP_lyase"/>
</dbReference>
<comment type="cofactor">
    <cofactor evidence="2">
        <name>Zn(2+)</name>
        <dbReference type="ChEBI" id="CHEBI:29105"/>
    </cofactor>
</comment>
<dbReference type="GO" id="GO:0008534">
    <property type="term" value="F:oxidized purine nucleobase lesion DNA N-glycosylase activity"/>
    <property type="evidence" value="ECO:0007669"/>
    <property type="project" value="UniProtKB-EC"/>
</dbReference>
<organism evidence="19 20">
    <name type="scientific">Eiseniibacteriota bacterium</name>
    <dbReference type="NCBI Taxonomy" id="2212470"/>
    <lineage>
        <taxon>Bacteria</taxon>
        <taxon>Candidatus Eiseniibacteriota</taxon>
    </lineage>
</organism>
<evidence type="ECO:0000256" key="13">
    <source>
        <dbReference type="ARBA" id="ARBA00023268"/>
    </source>
</evidence>
<dbReference type="NCBIfam" id="TIGR00577">
    <property type="entry name" value="fpg"/>
    <property type="match status" value="1"/>
</dbReference>
<dbReference type="PROSITE" id="PS51068">
    <property type="entry name" value="FPG_CAT"/>
    <property type="match status" value="1"/>
</dbReference>
<keyword evidence="14 19" id="KW-0326">Glycosidase</keyword>
<dbReference type="SUPFAM" id="SSF81624">
    <property type="entry name" value="N-terminal domain of MutM-like DNA repair proteins"/>
    <property type="match status" value="1"/>
</dbReference>
<keyword evidence="7 16" id="KW-0863">Zinc-finger</keyword>
<dbReference type="Pfam" id="PF06831">
    <property type="entry name" value="H2TH"/>
    <property type="match status" value="1"/>
</dbReference>
<dbReference type="InterPro" id="IPR010979">
    <property type="entry name" value="Ribosomal_uS13-like_H2TH"/>
</dbReference>
<evidence type="ECO:0000256" key="12">
    <source>
        <dbReference type="ARBA" id="ARBA00023239"/>
    </source>
</evidence>
<dbReference type="PROSITE" id="PS01242">
    <property type="entry name" value="ZF_FPG_1"/>
    <property type="match status" value="1"/>
</dbReference>
<dbReference type="SUPFAM" id="SSF57716">
    <property type="entry name" value="Glucocorticoid receptor-like (DNA-binding domain)"/>
    <property type="match status" value="1"/>
</dbReference>
<name>A0ABV6YLZ5_UNCEI</name>
<evidence type="ECO:0000313" key="19">
    <source>
        <dbReference type="EMBL" id="MFC1573360.1"/>
    </source>
</evidence>
<dbReference type="InterPro" id="IPR035937">
    <property type="entry name" value="FPG_N"/>
</dbReference>
<evidence type="ECO:0000256" key="16">
    <source>
        <dbReference type="PROSITE-ProRule" id="PRU00391"/>
    </source>
</evidence>
<keyword evidence="5" id="KW-0479">Metal-binding</keyword>
<evidence type="ECO:0000256" key="2">
    <source>
        <dbReference type="ARBA" id="ARBA00001947"/>
    </source>
</evidence>
<dbReference type="PANTHER" id="PTHR22993">
    <property type="entry name" value="FORMAMIDOPYRIMIDINE-DNA GLYCOSYLASE"/>
    <property type="match status" value="1"/>
</dbReference>
<evidence type="ECO:0000256" key="8">
    <source>
        <dbReference type="ARBA" id="ARBA00022801"/>
    </source>
</evidence>
<evidence type="ECO:0000256" key="14">
    <source>
        <dbReference type="ARBA" id="ARBA00023295"/>
    </source>
</evidence>
<dbReference type="InterPro" id="IPR012319">
    <property type="entry name" value="FPG_cat"/>
</dbReference>
<feature type="domain" description="Formamidopyrimidine-DNA glycosylase catalytic" evidence="18">
    <location>
        <begin position="2"/>
        <end position="120"/>
    </location>
</feature>
<keyword evidence="12 19" id="KW-0456">Lyase</keyword>
<dbReference type="CDD" id="cd08966">
    <property type="entry name" value="EcFpg-like_N"/>
    <property type="match status" value="1"/>
</dbReference>
<dbReference type="PANTHER" id="PTHR22993:SF9">
    <property type="entry name" value="FORMAMIDOPYRIMIDINE-DNA GLYCOSYLASE"/>
    <property type="match status" value="1"/>
</dbReference>
<evidence type="ECO:0000256" key="5">
    <source>
        <dbReference type="ARBA" id="ARBA00022723"/>
    </source>
</evidence>
<keyword evidence="11" id="KW-0234">DNA repair</keyword>
<evidence type="ECO:0000256" key="3">
    <source>
        <dbReference type="ARBA" id="ARBA00009409"/>
    </source>
</evidence>
<dbReference type="Proteomes" id="UP001593833">
    <property type="component" value="Unassembled WGS sequence"/>
</dbReference>
<dbReference type="InterPro" id="IPR015887">
    <property type="entry name" value="DNA_glyclase_Znf_dom_DNA_BS"/>
</dbReference>
<evidence type="ECO:0000256" key="1">
    <source>
        <dbReference type="ARBA" id="ARBA00001668"/>
    </source>
</evidence>
<evidence type="ECO:0000259" key="18">
    <source>
        <dbReference type="PROSITE" id="PS51068"/>
    </source>
</evidence>
<dbReference type="PROSITE" id="PS51066">
    <property type="entry name" value="ZF_FPG_2"/>
    <property type="match status" value="1"/>
</dbReference>
<protein>
    <submittedName>
        <fullName evidence="19">Bifunctional DNA-formamidopyrimidine glycosylase/DNA-(Apurinic or apyrimidinic site) lyase</fullName>
        <ecNumber evidence="19">3.2.2.23</ecNumber>
        <ecNumber evidence="19">4.2.99.18</ecNumber>
    </submittedName>
</protein>
<evidence type="ECO:0000256" key="4">
    <source>
        <dbReference type="ARBA" id="ARBA00011245"/>
    </source>
</evidence>
<dbReference type="InterPro" id="IPR015886">
    <property type="entry name" value="H2TH_FPG"/>
</dbReference>
<dbReference type="GO" id="GO:0140078">
    <property type="term" value="F:class I DNA-(apurinic or apyrimidinic site) endonuclease activity"/>
    <property type="evidence" value="ECO:0007669"/>
    <property type="project" value="UniProtKB-EC"/>
</dbReference>
<evidence type="ECO:0000259" key="17">
    <source>
        <dbReference type="PROSITE" id="PS51066"/>
    </source>
</evidence>
<dbReference type="InterPro" id="IPR010663">
    <property type="entry name" value="Znf_FPG/IleRS"/>
</dbReference>
<dbReference type="EC" id="4.2.99.18" evidence="19"/>
<comment type="subunit">
    <text evidence="4">Monomer.</text>
</comment>
<evidence type="ECO:0000256" key="7">
    <source>
        <dbReference type="ARBA" id="ARBA00022771"/>
    </source>
</evidence>
<feature type="domain" description="FPG-type" evidence="17">
    <location>
        <begin position="237"/>
        <end position="271"/>
    </location>
</feature>
<proteinExistence type="inferred from homology"/>
<keyword evidence="8 19" id="KW-0378">Hydrolase</keyword>
<keyword evidence="9" id="KW-0862">Zinc</keyword>
<dbReference type="SUPFAM" id="SSF46946">
    <property type="entry name" value="S13-like H2TH domain"/>
    <property type="match status" value="1"/>
</dbReference>
<comment type="caution">
    <text evidence="19">The sequence shown here is derived from an EMBL/GenBank/DDBJ whole genome shotgun (WGS) entry which is preliminary data.</text>
</comment>
<dbReference type="EC" id="3.2.2.23" evidence="19"/>
<evidence type="ECO:0000256" key="15">
    <source>
        <dbReference type="ARBA" id="ARBA00044632"/>
    </source>
</evidence>
<sequence length="304" mass="34700">MPELPEVETICTVLRRGTQETPSVVGKCITGAHLLWTGTLAEPSVRTFRSRIRGQRIREVSRRGKYIRIDLTSRTMLIHLRMSGNMMVVPRTESLPRFCRVYFDLGKRWRLVFSDSRKFGRVWLTRDPDRVLNGLGPEPLSSAFTTRVFASRLFGRSRQIKPLLLDQTFIAGVGNIYADESLHLAGIHPQTSCALLSPEQVRLLWRSVRRVLREGIRRQGASIDWIYRGGDFQNHFRVYQRTGDRCRRCGAAIERLVVGQRGTHICPQCQPLLPPGAARATLSSRKTRRPRGSRQIVCLRGDVI</sequence>
<reference evidence="19 20" key="1">
    <citation type="submission" date="2024-09" db="EMBL/GenBank/DDBJ databases">
        <authorList>
            <person name="D'Angelo T."/>
        </authorList>
    </citation>
    <scope>NUCLEOTIDE SEQUENCE [LARGE SCALE GENOMIC DNA]</scope>
    <source>
        <strain evidence="19">SAG AM-320-E07</strain>
    </source>
</reference>
<dbReference type="SMART" id="SM00898">
    <property type="entry name" value="Fapy_DNA_glyco"/>
    <property type="match status" value="1"/>
</dbReference>
<comment type="similarity">
    <text evidence="3">Belongs to the FPG family.</text>
</comment>
<accession>A0ABV6YLZ5</accession>
<evidence type="ECO:0000313" key="20">
    <source>
        <dbReference type="Proteomes" id="UP001593833"/>
    </source>
</evidence>
<dbReference type="SMART" id="SM01232">
    <property type="entry name" value="H2TH"/>
    <property type="match status" value="1"/>
</dbReference>
<evidence type="ECO:0000256" key="10">
    <source>
        <dbReference type="ARBA" id="ARBA00023125"/>
    </source>
</evidence>
<dbReference type="Gene3D" id="3.20.190.10">
    <property type="entry name" value="MutM-like, N-terminal"/>
    <property type="match status" value="1"/>
</dbReference>
<keyword evidence="20" id="KW-1185">Reference proteome</keyword>
<keyword evidence="6" id="KW-0227">DNA damage</keyword>
<dbReference type="Gene3D" id="1.10.8.50">
    <property type="match status" value="1"/>
</dbReference>
<evidence type="ECO:0000256" key="11">
    <source>
        <dbReference type="ARBA" id="ARBA00023204"/>
    </source>
</evidence>
<keyword evidence="13" id="KW-0511">Multifunctional enzyme</keyword>
<keyword evidence="10" id="KW-0238">DNA-binding</keyword>
<comment type="catalytic activity">
    <reaction evidence="15">
        <text>2'-deoxyribonucleotide-(2'-deoxyribose 5'-phosphate)-2'-deoxyribonucleotide-DNA = a 3'-end 2'-deoxyribonucleotide-(2,3-dehydro-2,3-deoxyribose 5'-phosphate)-DNA + a 5'-end 5'-phospho-2'-deoxyribonucleoside-DNA + H(+)</text>
        <dbReference type="Rhea" id="RHEA:66592"/>
        <dbReference type="Rhea" id="RHEA-COMP:13180"/>
        <dbReference type="Rhea" id="RHEA-COMP:16897"/>
        <dbReference type="Rhea" id="RHEA-COMP:17067"/>
        <dbReference type="ChEBI" id="CHEBI:15378"/>
        <dbReference type="ChEBI" id="CHEBI:136412"/>
        <dbReference type="ChEBI" id="CHEBI:157695"/>
        <dbReference type="ChEBI" id="CHEBI:167181"/>
        <dbReference type="EC" id="4.2.99.18"/>
    </reaction>
</comment>
<dbReference type="EMBL" id="JBHPKH010000134">
    <property type="protein sequence ID" value="MFC1573360.1"/>
    <property type="molecule type" value="Genomic_DNA"/>
</dbReference>
<evidence type="ECO:0000256" key="6">
    <source>
        <dbReference type="ARBA" id="ARBA00022763"/>
    </source>
</evidence>
<evidence type="ECO:0000256" key="9">
    <source>
        <dbReference type="ARBA" id="ARBA00022833"/>
    </source>
</evidence>
<dbReference type="Pfam" id="PF06827">
    <property type="entry name" value="zf-FPG_IleRS"/>
    <property type="match status" value="1"/>
</dbReference>
<dbReference type="InterPro" id="IPR020629">
    <property type="entry name" value="FPG_Glyclase"/>
</dbReference>
<gene>
    <name evidence="19" type="primary">mutM</name>
    <name evidence="19" type="ORF">ACFL6M_07160</name>
</gene>
<dbReference type="NCBIfam" id="NF002211">
    <property type="entry name" value="PRK01103.1"/>
    <property type="match status" value="1"/>
</dbReference>
<dbReference type="Pfam" id="PF01149">
    <property type="entry name" value="Fapy_DNA_glyco"/>
    <property type="match status" value="1"/>
</dbReference>
<comment type="catalytic activity">
    <reaction evidence="1">
        <text>Hydrolysis of DNA containing ring-opened 7-methylguanine residues, releasing 2,6-diamino-4-hydroxy-5-(N-methyl)formamidopyrimidine.</text>
        <dbReference type="EC" id="3.2.2.23"/>
    </reaction>
</comment>